<protein>
    <submittedName>
        <fullName evidence="2">Uncharacterized protein</fullName>
    </submittedName>
</protein>
<accession>A0A7U9DKL3</accession>
<dbReference type="EMBL" id="CM001889">
    <property type="protein sequence ID" value="EOY44805.1"/>
    <property type="molecule type" value="Genomic_DNA"/>
</dbReference>
<reference evidence="3" key="1">
    <citation type="journal article" date="2013" name="Genome Biol. Evol.">
        <title>The genome sequence of Streptomyces lividans 66 reveals a novel tRNA-dependent peptide biosynthetic system within a metal-related genomic island.</title>
        <authorList>
            <person name="Cruz-Morales P."/>
            <person name="Vijgenboom E."/>
            <person name="Iruegas-Bocardo F."/>
            <person name="Girard G."/>
            <person name="Yanez-Guerra L.A."/>
            <person name="Ramos-Aboites H.E."/>
            <person name="Pernodet J.L."/>
            <person name="Anne J."/>
            <person name="van Wezel G.P."/>
            <person name="Barona-Gomez F."/>
        </authorList>
    </citation>
    <scope>NUCLEOTIDE SEQUENCE [LARGE SCALE GENOMIC DNA]</scope>
    <source>
        <strain evidence="3">1326</strain>
    </source>
</reference>
<evidence type="ECO:0000313" key="3">
    <source>
        <dbReference type="Proteomes" id="UP000014062"/>
    </source>
</evidence>
<feature type="region of interest" description="Disordered" evidence="1">
    <location>
        <begin position="1"/>
        <end position="25"/>
    </location>
</feature>
<name>A0A7U9DKL3_STRLI</name>
<gene>
    <name evidence="2" type="ORF">SLI_0086</name>
</gene>
<evidence type="ECO:0000256" key="1">
    <source>
        <dbReference type="SAM" id="MobiDB-lite"/>
    </source>
</evidence>
<proteinExistence type="predicted"/>
<organism evidence="2 3">
    <name type="scientific">Streptomyces lividans 1326</name>
    <dbReference type="NCBI Taxonomy" id="1200984"/>
    <lineage>
        <taxon>Bacteria</taxon>
        <taxon>Bacillati</taxon>
        <taxon>Actinomycetota</taxon>
        <taxon>Actinomycetes</taxon>
        <taxon>Kitasatosporales</taxon>
        <taxon>Streptomycetaceae</taxon>
        <taxon>Streptomyces</taxon>
    </lineage>
</organism>
<feature type="region of interest" description="Disordered" evidence="1">
    <location>
        <begin position="58"/>
        <end position="106"/>
    </location>
</feature>
<dbReference type="AlphaFoldDB" id="A0A7U9DKL3"/>
<dbReference type="Proteomes" id="UP000014062">
    <property type="component" value="Chromosome"/>
</dbReference>
<sequence>MPPADHVQGPLRAPGPRRGGRLHRQHIDVRRQGVQDHVGHPRTGAVAVAEDQVVRVMPPDGLARDAGGLPPEASAWPTSSPLRISPTRPRHRPEPRPGAGPLARHG</sequence>
<evidence type="ECO:0000313" key="2">
    <source>
        <dbReference type="EMBL" id="EOY44805.1"/>
    </source>
</evidence>